<accession>A0ACB7F7U3</accession>
<name>A0ACB7F7U3_NIBAL</name>
<dbReference type="EMBL" id="CM024804">
    <property type="protein sequence ID" value="KAG8010376.1"/>
    <property type="molecule type" value="Genomic_DNA"/>
</dbReference>
<comment type="caution">
    <text evidence="1">The sequence shown here is derived from an EMBL/GenBank/DDBJ whole genome shotgun (WGS) entry which is preliminary data.</text>
</comment>
<feature type="non-terminal residue" evidence="1">
    <location>
        <position position="1"/>
    </location>
</feature>
<proteinExistence type="predicted"/>
<dbReference type="Proteomes" id="UP000805704">
    <property type="component" value="Chromosome 16"/>
</dbReference>
<keyword evidence="2" id="KW-1185">Reference proteome</keyword>
<gene>
    <name evidence="1" type="ORF">GBF38_022338</name>
</gene>
<sequence>YAFCSQLDSIHESDDTSENHDLSSSSEDDSDKTPDKAFDKLSREDDDHRTGKCTIHKHKSQRTYAKQKNKQKKNRTESTVTIKTSERPTSTCVTVRKRSREVDDDGGYDTSDDQSSDIDDGMPDLSAQRAREPHRQDEKKRGKSKKKKEKVVVKETGKEDCVRCLMKEKSLKLRSWKDVKNSVHNTIVTLNRRSVTRKLNY</sequence>
<evidence type="ECO:0000313" key="1">
    <source>
        <dbReference type="EMBL" id="KAG8010376.1"/>
    </source>
</evidence>
<organism evidence="1 2">
    <name type="scientific">Nibea albiflora</name>
    <name type="common">Yellow drum</name>
    <name type="synonym">Corvina albiflora</name>
    <dbReference type="NCBI Taxonomy" id="240163"/>
    <lineage>
        <taxon>Eukaryota</taxon>
        <taxon>Metazoa</taxon>
        <taxon>Chordata</taxon>
        <taxon>Craniata</taxon>
        <taxon>Vertebrata</taxon>
        <taxon>Euteleostomi</taxon>
        <taxon>Actinopterygii</taxon>
        <taxon>Neopterygii</taxon>
        <taxon>Teleostei</taxon>
        <taxon>Neoteleostei</taxon>
        <taxon>Acanthomorphata</taxon>
        <taxon>Eupercaria</taxon>
        <taxon>Sciaenidae</taxon>
        <taxon>Nibea</taxon>
    </lineage>
</organism>
<protein>
    <submittedName>
        <fullName evidence="1">Uncharacterized protein</fullName>
    </submittedName>
</protein>
<reference evidence="1" key="1">
    <citation type="submission" date="2020-04" db="EMBL/GenBank/DDBJ databases">
        <title>A chromosome-scale assembly and high-density genetic map of the yellow drum (Nibea albiflora) genome.</title>
        <authorList>
            <person name="Xu D."/>
            <person name="Zhang W."/>
            <person name="Chen R."/>
            <person name="Tan P."/>
            <person name="Wang L."/>
            <person name="Song H."/>
            <person name="Tian L."/>
            <person name="Zhu Q."/>
            <person name="Wang B."/>
        </authorList>
    </citation>
    <scope>NUCLEOTIDE SEQUENCE</scope>
    <source>
        <strain evidence="1">ZJHYS-2018</strain>
    </source>
</reference>
<evidence type="ECO:0000313" key="2">
    <source>
        <dbReference type="Proteomes" id="UP000805704"/>
    </source>
</evidence>